<dbReference type="EMBL" id="VZAD01000076">
    <property type="protein sequence ID" value="MQP12365.1"/>
    <property type="molecule type" value="Genomic_DNA"/>
</dbReference>
<dbReference type="Proteomes" id="UP000384372">
    <property type="component" value="Unassembled WGS sequence"/>
</dbReference>
<dbReference type="InterPro" id="IPR051906">
    <property type="entry name" value="TolC-like"/>
</dbReference>
<dbReference type="GO" id="GO:0015288">
    <property type="term" value="F:porin activity"/>
    <property type="evidence" value="ECO:0007669"/>
    <property type="project" value="TreeGrafter"/>
</dbReference>
<dbReference type="PANTHER" id="PTHR30026:SF20">
    <property type="entry name" value="OUTER MEMBRANE PROTEIN TOLC"/>
    <property type="match status" value="1"/>
</dbReference>
<dbReference type="RefSeq" id="WP_158463981.1">
    <property type="nucleotide sequence ID" value="NZ_VZAD01000076.1"/>
</dbReference>
<protein>
    <submittedName>
        <fullName evidence="8">TolC family protein</fullName>
    </submittedName>
</protein>
<evidence type="ECO:0000256" key="4">
    <source>
        <dbReference type="ARBA" id="ARBA00023136"/>
    </source>
</evidence>
<feature type="signal peptide" evidence="7">
    <location>
        <begin position="1"/>
        <end position="23"/>
    </location>
</feature>
<keyword evidence="3" id="KW-0812">Transmembrane</keyword>
<keyword evidence="4" id="KW-0472">Membrane</keyword>
<evidence type="ECO:0000256" key="3">
    <source>
        <dbReference type="ARBA" id="ARBA00022692"/>
    </source>
</evidence>
<organism evidence="8 9">
    <name type="scientific">Segatella copri</name>
    <dbReference type="NCBI Taxonomy" id="165179"/>
    <lineage>
        <taxon>Bacteria</taxon>
        <taxon>Pseudomonadati</taxon>
        <taxon>Bacteroidota</taxon>
        <taxon>Bacteroidia</taxon>
        <taxon>Bacteroidales</taxon>
        <taxon>Prevotellaceae</taxon>
        <taxon>Segatella</taxon>
    </lineage>
</organism>
<dbReference type="PANTHER" id="PTHR30026">
    <property type="entry name" value="OUTER MEMBRANE PROTEIN TOLC"/>
    <property type="match status" value="1"/>
</dbReference>
<evidence type="ECO:0000256" key="6">
    <source>
        <dbReference type="SAM" id="Coils"/>
    </source>
</evidence>
<evidence type="ECO:0000256" key="5">
    <source>
        <dbReference type="ARBA" id="ARBA00023237"/>
    </source>
</evidence>
<feature type="chain" id="PRO_5025330512" evidence="7">
    <location>
        <begin position="24"/>
        <end position="413"/>
    </location>
</feature>
<dbReference type="OrthoDB" id="1522622at2"/>
<feature type="coiled-coil region" evidence="6">
    <location>
        <begin position="302"/>
        <end position="329"/>
    </location>
</feature>
<reference evidence="8 9" key="1">
    <citation type="submission" date="2019-09" db="EMBL/GenBank/DDBJ databases">
        <title>Distinct polysaccharide growth profiles of human intestinal Prevotella copri isolates.</title>
        <authorList>
            <person name="Fehlner-Peach H."/>
            <person name="Magnabosco C."/>
            <person name="Raghavan V."/>
            <person name="Scher J.U."/>
            <person name="Tett A."/>
            <person name="Cox L.M."/>
            <person name="Gottsegen C."/>
            <person name="Watters A."/>
            <person name="Wiltshire- Gordon J.D."/>
            <person name="Segata N."/>
            <person name="Bonneau R."/>
            <person name="Littman D.R."/>
        </authorList>
    </citation>
    <scope>NUCLEOTIDE SEQUENCE [LARGE SCALE GENOMIC DNA]</scope>
    <source>
        <strain evidence="9">iAQ1173</strain>
    </source>
</reference>
<comment type="subcellular location">
    <subcellularLocation>
        <location evidence="1">Cell outer membrane</location>
    </subcellularLocation>
</comment>
<keyword evidence="7" id="KW-0732">Signal</keyword>
<keyword evidence="9" id="KW-1185">Reference proteome</keyword>
<comment type="caution">
    <text evidence="8">The sequence shown here is derived from an EMBL/GenBank/DDBJ whole genome shotgun (WGS) entry which is preliminary data.</text>
</comment>
<gene>
    <name evidence="8" type="ORF">F7D20_10465</name>
</gene>
<evidence type="ECO:0000256" key="1">
    <source>
        <dbReference type="ARBA" id="ARBA00004442"/>
    </source>
</evidence>
<name>A0A6A7WD80_9BACT</name>
<dbReference type="GO" id="GO:0009279">
    <property type="term" value="C:cell outer membrane"/>
    <property type="evidence" value="ECO:0007669"/>
    <property type="project" value="UniProtKB-SubCell"/>
</dbReference>
<evidence type="ECO:0000313" key="9">
    <source>
        <dbReference type="Proteomes" id="UP000384372"/>
    </source>
</evidence>
<keyword evidence="5" id="KW-0998">Cell outer membrane</keyword>
<sequence length="413" mass="46981">MKRMNMMIIGLCGLALLPQTVLSQTRKVSLQECINMALEKNPQMQVSNKSVERAKALQGTAWEIDKTELSLSQDPTSGGSPDNALSLSQSIEFPTYYIARHKQLKAETQAERSKAAVVRLSLENDVKAAYYQAVYQAEKLRVLESQDSLLAQYRTLAEKRYKAGETRQLELLSAERLQRENKMEVLAAHNELETVQLLLSRLVGSVETVEPKEDSLLPLDWKQASYNYSQTPDGQYSADRLKVSEQAVRVAKNGFAPSLSLSLRNQLVISSWNPYDQDRSRFDGGNFMGFEVGVGIPLFYGATRAKVKAARKEREMIALEIKEQEQLRQQEYLSALSRMNAAYVRYTYYNEEGRERSDKMAEQGLLEYSQGEISYLEYMNVLQESIDLRLKRASALNDYNQCVLVMEKLCGRQ</sequence>
<dbReference type="AlphaFoldDB" id="A0A6A7WD80"/>
<evidence type="ECO:0000313" key="8">
    <source>
        <dbReference type="EMBL" id="MQP12365.1"/>
    </source>
</evidence>
<dbReference type="SUPFAM" id="SSF56954">
    <property type="entry name" value="Outer membrane efflux proteins (OEP)"/>
    <property type="match status" value="1"/>
</dbReference>
<evidence type="ECO:0000256" key="2">
    <source>
        <dbReference type="ARBA" id="ARBA00022452"/>
    </source>
</evidence>
<proteinExistence type="predicted"/>
<dbReference type="GO" id="GO:1990281">
    <property type="term" value="C:efflux pump complex"/>
    <property type="evidence" value="ECO:0007669"/>
    <property type="project" value="TreeGrafter"/>
</dbReference>
<keyword evidence="6" id="KW-0175">Coiled coil</keyword>
<keyword evidence="2" id="KW-1134">Transmembrane beta strand</keyword>
<dbReference type="Gene3D" id="1.20.1600.10">
    <property type="entry name" value="Outer membrane efflux proteins (OEP)"/>
    <property type="match status" value="1"/>
</dbReference>
<dbReference type="GO" id="GO:0015562">
    <property type="term" value="F:efflux transmembrane transporter activity"/>
    <property type="evidence" value="ECO:0007669"/>
    <property type="project" value="InterPro"/>
</dbReference>
<evidence type="ECO:0000256" key="7">
    <source>
        <dbReference type="SAM" id="SignalP"/>
    </source>
</evidence>
<accession>A0A6A7WD80</accession>